<feature type="signal peptide" evidence="2">
    <location>
        <begin position="1"/>
        <end position="19"/>
    </location>
</feature>
<dbReference type="OrthoDB" id="4526786at2759"/>
<dbReference type="KEGG" id="nhe:NECHADRAFT_78425"/>
<organism evidence="3 4">
    <name type="scientific">Fusarium vanettenii (strain ATCC MYA-4622 / CBS 123669 / FGSC 9596 / NRRL 45880 / 77-13-4)</name>
    <name type="common">Fusarium solani subsp. pisi</name>
    <dbReference type="NCBI Taxonomy" id="660122"/>
    <lineage>
        <taxon>Eukaryota</taxon>
        <taxon>Fungi</taxon>
        <taxon>Dikarya</taxon>
        <taxon>Ascomycota</taxon>
        <taxon>Pezizomycotina</taxon>
        <taxon>Sordariomycetes</taxon>
        <taxon>Hypocreomycetidae</taxon>
        <taxon>Hypocreales</taxon>
        <taxon>Nectriaceae</taxon>
        <taxon>Fusarium</taxon>
        <taxon>Fusarium solani species complex</taxon>
        <taxon>Fusarium vanettenii</taxon>
    </lineage>
</organism>
<feature type="chain" id="PRO_5002988808" description="Cyanovirin-N domain-containing protein" evidence="2">
    <location>
        <begin position="20"/>
        <end position="154"/>
    </location>
</feature>
<sequence>MKPVMFATALATLLTPVVSRCSMDNRWCYWIGTAPFCESTKFKIGEIDETGKVLKAWTKDKDRADLCTTFNHDGDRPSMSCWSGYKRLWCEVDEIHLLCWGKGVLRHFGLLGNFLVRRKDHRGRWLPTIIVFIAVNGKGAALGSFLGQIFILIS</sequence>
<keyword evidence="1" id="KW-0812">Transmembrane</keyword>
<evidence type="ECO:0008006" key="5">
    <source>
        <dbReference type="Google" id="ProtNLM"/>
    </source>
</evidence>
<evidence type="ECO:0000313" key="4">
    <source>
        <dbReference type="Proteomes" id="UP000005206"/>
    </source>
</evidence>
<keyword evidence="2" id="KW-0732">Signal</keyword>
<dbReference type="VEuPathDB" id="FungiDB:NECHADRAFT_78425"/>
<dbReference type="RefSeq" id="XP_003042911.1">
    <property type="nucleotide sequence ID" value="XM_003042865.1"/>
</dbReference>
<dbReference type="Proteomes" id="UP000005206">
    <property type="component" value="Chromosome 3"/>
</dbReference>
<feature type="transmembrane region" description="Helical" evidence="1">
    <location>
        <begin position="128"/>
        <end position="153"/>
    </location>
</feature>
<proteinExistence type="predicted"/>
<keyword evidence="4" id="KW-1185">Reference proteome</keyword>
<keyword evidence="1" id="KW-0472">Membrane</keyword>
<evidence type="ECO:0000256" key="2">
    <source>
        <dbReference type="SAM" id="SignalP"/>
    </source>
</evidence>
<dbReference type="HOGENOM" id="CLU_1704708_0_0_1"/>
<evidence type="ECO:0000313" key="3">
    <source>
        <dbReference type="EMBL" id="EEU37198.1"/>
    </source>
</evidence>
<dbReference type="GeneID" id="9665058"/>
<gene>
    <name evidence="3" type="ORF">NECHADRAFT_78425</name>
</gene>
<name>C7ZFN1_FUSV7</name>
<reference evidence="3 4" key="1">
    <citation type="journal article" date="2009" name="PLoS Genet.">
        <title>The genome of Nectria haematococca: contribution of supernumerary chromosomes to gene expansion.</title>
        <authorList>
            <person name="Coleman J.J."/>
            <person name="Rounsley S.D."/>
            <person name="Rodriguez-Carres M."/>
            <person name="Kuo A."/>
            <person name="Wasmann C.C."/>
            <person name="Grimwood J."/>
            <person name="Schmutz J."/>
            <person name="Taga M."/>
            <person name="White G.J."/>
            <person name="Zhou S."/>
            <person name="Schwartz D.C."/>
            <person name="Freitag M."/>
            <person name="Ma L.J."/>
            <person name="Danchin E.G."/>
            <person name="Henrissat B."/>
            <person name="Coutinho P.M."/>
            <person name="Nelson D.R."/>
            <person name="Straney D."/>
            <person name="Napoli C.A."/>
            <person name="Barker B.M."/>
            <person name="Gribskov M."/>
            <person name="Rep M."/>
            <person name="Kroken S."/>
            <person name="Molnar I."/>
            <person name="Rensing C."/>
            <person name="Kennell J.C."/>
            <person name="Zamora J."/>
            <person name="Farman M.L."/>
            <person name="Selker E.U."/>
            <person name="Salamov A."/>
            <person name="Shapiro H."/>
            <person name="Pangilinan J."/>
            <person name="Lindquist E."/>
            <person name="Lamers C."/>
            <person name="Grigoriev I.V."/>
            <person name="Geiser D.M."/>
            <person name="Covert S.F."/>
            <person name="Temporini E."/>
            <person name="Vanetten H.D."/>
        </authorList>
    </citation>
    <scope>NUCLEOTIDE SEQUENCE [LARGE SCALE GENOMIC DNA]</scope>
    <source>
        <strain evidence="4">ATCC MYA-4622 / CBS 123669 / FGSC 9596 / NRRL 45880 / 77-13-4</strain>
    </source>
</reference>
<protein>
    <recommendedName>
        <fullName evidence="5">Cyanovirin-N domain-containing protein</fullName>
    </recommendedName>
</protein>
<accession>C7ZFN1</accession>
<dbReference type="AlphaFoldDB" id="C7ZFN1"/>
<dbReference type="EMBL" id="GG698923">
    <property type="protein sequence ID" value="EEU37198.1"/>
    <property type="molecule type" value="Genomic_DNA"/>
</dbReference>
<dbReference type="InParanoid" id="C7ZFN1"/>
<evidence type="ECO:0000256" key="1">
    <source>
        <dbReference type="SAM" id="Phobius"/>
    </source>
</evidence>
<keyword evidence="1" id="KW-1133">Transmembrane helix</keyword>